<dbReference type="GO" id="GO:0070819">
    <property type="term" value="F:menaquinone-dependent protoporphyrinogen oxidase activity"/>
    <property type="evidence" value="ECO:0007669"/>
    <property type="project" value="UniProtKB-UniRule"/>
</dbReference>
<evidence type="ECO:0000256" key="7">
    <source>
        <dbReference type="HAMAP-Rule" id="MF_00853"/>
    </source>
</evidence>
<dbReference type="GO" id="GO:0009055">
    <property type="term" value="F:electron transfer activity"/>
    <property type="evidence" value="ECO:0007669"/>
    <property type="project" value="InterPro"/>
</dbReference>
<dbReference type="PANTHER" id="PTHR38030">
    <property type="entry name" value="PROTOPORPHYRINOGEN IX DEHYDROGENASE [MENAQUINONE]"/>
    <property type="match status" value="1"/>
</dbReference>
<keyword evidence="5" id="KW-0472">Membrane</keyword>
<dbReference type="PROSITE" id="PS50902">
    <property type="entry name" value="FLAVODOXIN_LIKE"/>
    <property type="match status" value="1"/>
</dbReference>
<comment type="similarity">
    <text evidence="7">Belongs to the HemG family.</text>
</comment>
<keyword evidence="6 7" id="KW-0627">Porphyrin biosynthesis</keyword>
<comment type="catalytic activity">
    <reaction evidence="7">
        <text>protoporphyrinogen IX + 3 a quinone = protoporphyrin IX + 3 a quinol</text>
        <dbReference type="Rhea" id="RHEA:65032"/>
        <dbReference type="ChEBI" id="CHEBI:24646"/>
        <dbReference type="ChEBI" id="CHEBI:57306"/>
        <dbReference type="ChEBI" id="CHEBI:57307"/>
        <dbReference type="ChEBI" id="CHEBI:132124"/>
        <dbReference type="EC" id="1.3.5.3"/>
    </reaction>
</comment>
<dbReference type="GO" id="GO:0004729">
    <property type="term" value="F:oxygen-dependent protoporphyrinogen oxidase activity"/>
    <property type="evidence" value="ECO:0007669"/>
    <property type="project" value="InterPro"/>
</dbReference>
<comment type="caution">
    <text evidence="9">The sequence shown here is derived from an EMBL/GenBank/DDBJ whole genome shotgun (WGS) entry which is preliminary data.</text>
</comment>
<dbReference type="GO" id="GO:0005886">
    <property type="term" value="C:plasma membrane"/>
    <property type="evidence" value="ECO:0007669"/>
    <property type="project" value="UniProtKB-SubCell"/>
</dbReference>
<comment type="cofactor">
    <cofactor evidence="7">
        <name>FMN</name>
        <dbReference type="ChEBI" id="CHEBI:58210"/>
    </cofactor>
    <text evidence="7">Binds 1 FMN non-covalently per subunit.</text>
</comment>
<dbReference type="EC" id="1.3.5.3" evidence="7"/>
<sequence>MGISASYAIWSSRSIYITGIIHPDILEKLRNTVKLLVIYSSIEGQTLKIAKHLVSQLGVEQQADFIALDDLAAQHNIHDYDSVLIGASVRYGKFRPNLYKFLAKHQQVLESMPVAFFGVCLTARKPEKSTPTTSVYMKKLNLNAVWMPELQAVFAGALLYSKYNFWQTKIIQLIMRITGGSTDTSKDIELTDWSKVDKFAIEYTELLQKHSN</sequence>
<proteinExistence type="inferred from homology"/>
<keyword evidence="4 7" id="KW-0560">Oxidoreductase</keyword>
<dbReference type="InterPro" id="IPR008254">
    <property type="entry name" value="Flavodoxin/NO_synth"/>
</dbReference>
<evidence type="ECO:0000256" key="1">
    <source>
        <dbReference type="ARBA" id="ARBA00022630"/>
    </source>
</evidence>
<evidence type="ECO:0000256" key="5">
    <source>
        <dbReference type="ARBA" id="ARBA00023136"/>
    </source>
</evidence>
<evidence type="ECO:0000256" key="2">
    <source>
        <dbReference type="ARBA" id="ARBA00022643"/>
    </source>
</evidence>
<keyword evidence="10" id="KW-1185">Reference proteome</keyword>
<comment type="pathway">
    <text evidence="7">Porphyrin-containing compound metabolism; protoporphyrin-IX biosynthesis; protoporphyrin-IX from protoporphyrinogen-IX: step 1/1.</text>
</comment>
<dbReference type="PROSITE" id="PS00201">
    <property type="entry name" value="FLAVODOXIN"/>
    <property type="match status" value="1"/>
</dbReference>
<comment type="catalytic activity">
    <reaction evidence="7">
        <text>protoporphyrinogen IX + 3 a menaquinone = protoporphyrin IX + 3 a menaquinol</text>
        <dbReference type="Rhea" id="RHEA:27409"/>
        <dbReference type="Rhea" id="RHEA-COMP:9537"/>
        <dbReference type="Rhea" id="RHEA-COMP:9539"/>
        <dbReference type="ChEBI" id="CHEBI:16374"/>
        <dbReference type="ChEBI" id="CHEBI:18151"/>
        <dbReference type="ChEBI" id="CHEBI:57306"/>
        <dbReference type="ChEBI" id="CHEBI:57307"/>
        <dbReference type="EC" id="1.3.5.3"/>
    </reaction>
</comment>
<dbReference type="InterPro" id="IPR029039">
    <property type="entry name" value="Flavoprotein-like_sf"/>
</dbReference>
<keyword evidence="2 7" id="KW-0288">FMN</keyword>
<comment type="function">
    <text evidence="7">Catalyzes the 6-electron oxidation of protoporphyrinogen IX to form protoporphyrin IX; under anaerobic conditions uses menaquinone as an electron acceptor, under aerobic conditions uses ubiquinone as an electron acceptor.</text>
</comment>
<dbReference type="NCBIfam" id="NF008316">
    <property type="entry name" value="PRK11104.1"/>
    <property type="match status" value="1"/>
</dbReference>
<dbReference type="EMBL" id="RAQO01000001">
    <property type="protein sequence ID" value="RKF22302.1"/>
    <property type="molecule type" value="Genomic_DNA"/>
</dbReference>
<comment type="subcellular location">
    <subcellularLocation>
        <location evidence="7">Cell membrane</location>
        <topology evidence="7">Peripheral membrane protein</topology>
    </subcellularLocation>
</comment>
<dbReference type="InterPro" id="IPR026816">
    <property type="entry name" value="Flavodoxin_dom"/>
</dbReference>
<dbReference type="Proteomes" id="UP000286482">
    <property type="component" value="Unassembled WGS sequence"/>
</dbReference>
<dbReference type="Gene3D" id="3.40.50.360">
    <property type="match status" value="1"/>
</dbReference>
<evidence type="ECO:0000313" key="9">
    <source>
        <dbReference type="EMBL" id="RKF22302.1"/>
    </source>
</evidence>
<dbReference type="PANTHER" id="PTHR38030:SF2">
    <property type="entry name" value="PROTOPORPHYRINOGEN IX DEHYDROGENASE [QUINONE]"/>
    <property type="match status" value="1"/>
</dbReference>
<dbReference type="AlphaFoldDB" id="A0A420ENM0"/>
<dbReference type="GO" id="GO:0010181">
    <property type="term" value="F:FMN binding"/>
    <property type="evidence" value="ECO:0007669"/>
    <property type="project" value="UniProtKB-UniRule"/>
</dbReference>
<name>A0A420ENM0_9ALTE</name>
<dbReference type="GO" id="GO:0006782">
    <property type="term" value="P:protoporphyrinogen IX biosynthetic process"/>
    <property type="evidence" value="ECO:0007669"/>
    <property type="project" value="UniProtKB-UniRule"/>
</dbReference>
<evidence type="ECO:0000256" key="6">
    <source>
        <dbReference type="ARBA" id="ARBA00023244"/>
    </source>
</evidence>
<accession>A0A420ENM0</accession>
<evidence type="ECO:0000313" key="10">
    <source>
        <dbReference type="Proteomes" id="UP000286482"/>
    </source>
</evidence>
<keyword evidence="3 7" id="KW-0547">Nucleotide-binding</keyword>
<dbReference type="HAMAP" id="MF_00853">
    <property type="entry name" value="HemG"/>
    <property type="match status" value="1"/>
</dbReference>
<dbReference type="SUPFAM" id="SSF52218">
    <property type="entry name" value="Flavoproteins"/>
    <property type="match status" value="1"/>
</dbReference>
<organism evidence="9 10">
    <name type="scientific">Alginatibacterium sediminis</name>
    <dbReference type="NCBI Taxonomy" id="2164068"/>
    <lineage>
        <taxon>Bacteria</taxon>
        <taxon>Pseudomonadati</taxon>
        <taxon>Pseudomonadota</taxon>
        <taxon>Gammaproteobacteria</taxon>
        <taxon>Alteromonadales</taxon>
        <taxon>Alteromonadaceae</taxon>
        <taxon>Alginatibacterium</taxon>
    </lineage>
</organism>
<dbReference type="InterPro" id="IPR052200">
    <property type="entry name" value="Protoporphyrinogen_IX_DH"/>
</dbReference>
<evidence type="ECO:0000256" key="4">
    <source>
        <dbReference type="ARBA" id="ARBA00023002"/>
    </source>
</evidence>
<evidence type="ECO:0000259" key="8">
    <source>
        <dbReference type="PROSITE" id="PS50902"/>
    </source>
</evidence>
<comment type="catalytic activity">
    <reaction evidence="7">
        <text>protoporphyrinogen IX + 3 a ubiquinone = protoporphyrin IX + 3 a ubiquinol</text>
        <dbReference type="Rhea" id="RHEA:63936"/>
        <dbReference type="Rhea" id="RHEA-COMP:9565"/>
        <dbReference type="Rhea" id="RHEA-COMP:9566"/>
        <dbReference type="ChEBI" id="CHEBI:16389"/>
        <dbReference type="ChEBI" id="CHEBI:17976"/>
        <dbReference type="ChEBI" id="CHEBI:57306"/>
        <dbReference type="ChEBI" id="CHEBI:57307"/>
    </reaction>
</comment>
<evidence type="ECO:0000256" key="3">
    <source>
        <dbReference type="ARBA" id="ARBA00022741"/>
    </source>
</evidence>
<keyword evidence="1 7" id="KW-0285">Flavoprotein</keyword>
<protein>
    <recommendedName>
        <fullName evidence="7">Protoporphyrinogen IX dehydrogenase [quinone]</fullName>
        <ecNumber evidence="7">1.3.5.3</ecNumber>
    </recommendedName>
    <alternativeName>
        <fullName evidence="7">Protoporphyrinogen IX dehydrogenase [menaquinone]</fullName>
    </alternativeName>
    <alternativeName>
        <fullName evidence="7">Protoporphyrinogen IX dehydrogenase [ubiquinone]</fullName>
    </alternativeName>
    <alternativeName>
        <fullName evidence="7">Protoporphyrinogen oxidase</fullName>
        <shortName evidence="7">PPO</shortName>
    </alternativeName>
</protein>
<keyword evidence="7" id="KW-1003">Cell membrane</keyword>
<reference evidence="9 10" key="1">
    <citation type="submission" date="2018-09" db="EMBL/GenBank/DDBJ databases">
        <authorList>
            <person name="Wang Z."/>
        </authorList>
    </citation>
    <scope>NUCLEOTIDE SEQUENCE [LARGE SCALE GENOMIC DNA]</scope>
    <source>
        <strain evidence="9 10">ALS 81</strain>
    </source>
</reference>
<dbReference type="InterPro" id="IPR044264">
    <property type="entry name" value="HemG"/>
</dbReference>
<gene>
    <name evidence="7" type="primary">hemG</name>
    <name evidence="9" type="ORF">DBZ36_01250</name>
</gene>
<dbReference type="OrthoDB" id="9795729at2"/>
<dbReference type="UniPathway" id="UPA00251">
    <property type="reaction ID" value="UER00324"/>
</dbReference>
<dbReference type="InterPro" id="IPR001226">
    <property type="entry name" value="Flavodoxin_CS"/>
</dbReference>
<feature type="domain" description="Flavodoxin-like" evidence="8">
    <location>
        <begin position="35"/>
        <end position="198"/>
    </location>
</feature>
<dbReference type="Pfam" id="PF12724">
    <property type="entry name" value="Flavodoxin_5"/>
    <property type="match status" value="1"/>
</dbReference>